<reference evidence="2" key="1">
    <citation type="submission" date="2020-02" db="EMBL/GenBank/DDBJ databases">
        <authorList>
            <person name="Meier V. D."/>
        </authorList>
    </citation>
    <scope>NUCLEOTIDE SEQUENCE</scope>
    <source>
        <strain evidence="2">AVDCRST_MAG04</strain>
    </source>
</reference>
<feature type="compositionally biased region" description="Basic residues" evidence="1">
    <location>
        <begin position="158"/>
        <end position="168"/>
    </location>
</feature>
<feature type="compositionally biased region" description="Basic residues" evidence="1">
    <location>
        <begin position="43"/>
        <end position="54"/>
    </location>
</feature>
<evidence type="ECO:0000256" key="1">
    <source>
        <dbReference type="SAM" id="MobiDB-lite"/>
    </source>
</evidence>
<sequence>EGQDSQRGGGDGGLRGRHCDRARGRRLGAGQRAGGDLPPPQPVRRRVRARPRRIRGADQRPRRGRKRHQRHADRARSALLLPEPAQLPRHAGADARRVRRPGHRGHAGRRLHQGDLADRRDARRPRRGEARRPHHPPQRQFRAGPVLAGGGGADARRARQHHPHHPPARGRGPADRAEPDARSHPPAGGALPPGGRRRRLCAPHLLQRADRGRAAPRRAIAPGPGRRIAERLGAGPPEQPRRPSGPSGAGGGRLPAPRRDRVHPRPAAGGRAALERQGGRHRGRPQHRGADQRRLRLGVRDRGRRAPGPPAGHRSGCEVLRQGQRADGHADPRPGRHPPDHGALLHAVRPVHPGHGHRAGHRGAGAARAGHGQHPARARGRPAPGAAERRQRATAGRRRHPAAATARRRGRAGDAVAGRGRSGLRPHQAGNRFPVAASDATAAEPGRGPGTGTPRRPL</sequence>
<keyword evidence="2" id="KW-0645">Protease</keyword>
<evidence type="ECO:0000313" key="2">
    <source>
        <dbReference type="EMBL" id="CAA9235370.1"/>
    </source>
</evidence>
<dbReference type="GO" id="GO:0006508">
    <property type="term" value="P:proteolysis"/>
    <property type="evidence" value="ECO:0007669"/>
    <property type="project" value="UniProtKB-KW"/>
</dbReference>
<organism evidence="2">
    <name type="scientific">uncultured Acetobacteraceae bacterium</name>
    <dbReference type="NCBI Taxonomy" id="169975"/>
    <lineage>
        <taxon>Bacteria</taxon>
        <taxon>Pseudomonadati</taxon>
        <taxon>Pseudomonadota</taxon>
        <taxon>Alphaproteobacteria</taxon>
        <taxon>Acetobacterales</taxon>
        <taxon>Acetobacteraceae</taxon>
        <taxon>environmental samples</taxon>
    </lineage>
</organism>
<gene>
    <name evidence="2" type="ORF">AVDCRST_MAG04-1336</name>
</gene>
<feature type="compositionally biased region" description="Low complexity" evidence="1">
    <location>
        <begin position="217"/>
        <end position="226"/>
    </location>
</feature>
<feature type="compositionally biased region" description="Basic and acidic residues" evidence="1">
    <location>
        <begin position="172"/>
        <end position="183"/>
    </location>
</feature>
<feature type="compositionally biased region" description="Basic residues" evidence="1">
    <location>
        <begin position="97"/>
        <end position="111"/>
    </location>
</feature>
<protein>
    <submittedName>
        <fullName evidence="2">Carboxyl-terminal protease</fullName>
        <ecNumber evidence="2">3.4.21.102</ecNumber>
    </submittedName>
</protein>
<name>A0A6J4HX71_9PROT</name>
<feature type="compositionally biased region" description="Low complexity" evidence="1">
    <location>
        <begin position="440"/>
        <end position="458"/>
    </location>
</feature>
<dbReference type="EC" id="3.4.21.102" evidence="2"/>
<feature type="compositionally biased region" description="Basic residues" evidence="1">
    <location>
        <begin position="352"/>
        <end position="361"/>
    </location>
</feature>
<dbReference type="GO" id="GO:0004252">
    <property type="term" value="F:serine-type endopeptidase activity"/>
    <property type="evidence" value="ECO:0007669"/>
    <property type="project" value="UniProtKB-EC"/>
</dbReference>
<feature type="compositionally biased region" description="Basic and acidic residues" evidence="1">
    <location>
        <begin position="112"/>
        <end position="131"/>
    </location>
</feature>
<feature type="compositionally biased region" description="Basic residues" evidence="1">
    <location>
        <begin position="62"/>
        <end position="73"/>
    </location>
</feature>
<feature type="region of interest" description="Disordered" evidence="1">
    <location>
        <begin position="1"/>
        <end position="458"/>
    </location>
</feature>
<feature type="compositionally biased region" description="Basic and acidic residues" evidence="1">
    <location>
        <begin position="324"/>
        <end position="340"/>
    </location>
</feature>
<feature type="compositionally biased region" description="Low complexity" evidence="1">
    <location>
        <begin position="185"/>
        <end position="194"/>
    </location>
</feature>
<feature type="non-terminal residue" evidence="2">
    <location>
        <position position="1"/>
    </location>
</feature>
<feature type="compositionally biased region" description="Low complexity" evidence="1">
    <location>
        <begin position="364"/>
        <end position="373"/>
    </location>
</feature>
<feature type="compositionally biased region" description="Basic residues" evidence="1">
    <location>
        <begin position="395"/>
        <end position="410"/>
    </location>
</feature>
<dbReference type="AlphaFoldDB" id="A0A6J4HX71"/>
<accession>A0A6J4HX71</accession>
<feature type="compositionally biased region" description="Basic and acidic residues" evidence="1">
    <location>
        <begin position="288"/>
        <end position="301"/>
    </location>
</feature>
<dbReference type="EMBL" id="CADCTL010000094">
    <property type="protein sequence ID" value="CAA9235370.1"/>
    <property type="molecule type" value="Genomic_DNA"/>
</dbReference>
<proteinExistence type="predicted"/>
<keyword evidence="2" id="KW-0378">Hydrolase</keyword>
<feature type="non-terminal residue" evidence="2">
    <location>
        <position position="458"/>
    </location>
</feature>